<evidence type="ECO:0000256" key="4">
    <source>
        <dbReference type="ARBA" id="ARBA00023163"/>
    </source>
</evidence>
<protein>
    <recommendedName>
        <fullName evidence="8">MBD domain-containing protein</fullName>
    </recommendedName>
</protein>
<dbReference type="Proteomes" id="UP001372338">
    <property type="component" value="Unassembled WGS sequence"/>
</dbReference>
<evidence type="ECO:0000313" key="6">
    <source>
        <dbReference type="EMBL" id="KAK7251333.1"/>
    </source>
</evidence>
<name>A0AAN9HUN9_CROPI</name>
<sequence>MLSAIIVFSERCLQPQSCSSCSIGVQPQALLFHLPDTMFSSVYYHSPSNKQFRSKPEVVQFVLKETCPLEVPTTKMKAHYNGRKNSSKPWKTRKIGIKERRKGGHVVKQQVVVDKGVVSSHVVETSQCTHPVQHIGVSHLAETTLSNRLDDVGSINARPAESAPTEHTYETDVSDSVNATTIGDAVEGNQDPSGASMIDTNMYTYHEELPINGLMSTGEVLNDFSVAFLIFRR</sequence>
<accession>A0AAN9HUN9</accession>
<reference evidence="6 7" key="1">
    <citation type="submission" date="2024-01" db="EMBL/GenBank/DDBJ databases">
        <title>The genomes of 5 underutilized Papilionoideae crops provide insights into root nodulation and disease resistanc.</title>
        <authorList>
            <person name="Yuan L."/>
        </authorList>
    </citation>
    <scope>NUCLEOTIDE SEQUENCE [LARGE SCALE GENOMIC DNA]</scope>
    <source>
        <strain evidence="6">ZHUSHIDOU_FW_LH</strain>
        <tissue evidence="6">Leaf</tissue>
    </source>
</reference>
<comment type="caution">
    <text evidence="6">The sequence shown here is derived from an EMBL/GenBank/DDBJ whole genome shotgun (WGS) entry which is preliminary data.</text>
</comment>
<keyword evidence="3" id="KW-0238">DNA-binding</keyword>
<evidence type="ECO:0008006" key="8">
    <source>
        <dbReference type="Google" id="ProtNLM"/>
    </source>
</evidence>
<evidence type="ECO:0000256" key="2">
    <source>
        <dbReference type="ARBA" id="ARBA00023015"/>
    </source>
</evidence>
<keyword evidence="5" id="KW-0539">Nucleus</keyword>
<dbReference type="GO" id="GO:0005634">
    <property type="term" value="C:nucleus"/>
    <property type="evidence" value="ECO:0007669"/>
    <property type="project" value="UniProtKB-SubCell"/>
</dbReference>
<evidence type="ECO:0000256" key="5">
    <source>
        <dbReference type="ARBA" id="ARBA00023242"/>
    </source>
</evidence>
<dbReference type="AlphaFoldDB" id="A0AAN9HUN9"/>
<organism evidence="6 7">
    <name type="scientific">Crotalaria pallida</name>
    <name type="common">Smooth rattlebox</name>
    <name type="synonym">Crotalaria striata</name>
    <dbReference type="NCBI Taxonomy" id="3830"/>
    <lineage>
        <taxon>Eukaryota</taxon>
        <taxon>Viridiplantae</taxon>
        <taxon>Streptophyta</taxon>
        <taxon>Embryophyta</taxon>
        <taxon>Tracheophyta</taxon>
        <taxon>Spermatophyta</taxon>
        <taxon>Magnoliopsida</taxon>
        <taxon>eudicotyledons</taxon>
        <taxon>Gunneridae</taxon>
        <taxon>Pentapetalae</taxon>
        <taxon>rosids</taxon>
        <taxon>fabids</taxon>
        <taxon>Fabales</taxon>
        <taxon>Fabaceae</taxon>
        <taxon>Papilionoideae</taxon>
        <taxon>50 kb inversion clade</taxon>
        <taxon>genistoids sensu lato</taxon>
        <taxon>core genistoids</taxon>
        <taxon>Crotalarieae</taxon>
        <taxon>Crotalaria</taxon>
    </lineage>
</organism>
<dbReference type="SUPFAM" id="SSF54171">
    <property type="entry name" value="DNA-binding domain"/>
    <property type="match status" value="1"/>
</dbReference>
<dbReference type="InterPro" id="IPR016177">
    <property type="entry name" value="DNA-bd_dom_sf"/>
</dbReference>
<comment type="subcellular location">
    <subcellularLocation>
        <location evidence="1">Nucleus</location>
    </subcellularLocation>
</comment>
<keyword evidence="7" id="KW-1185">Reference proteome</keyword>
<keyword evidence="4" id="KW-0804">Transcription</keyword>
<dbReference type="GO" id="GO:0003677">
    <property type="term" value="F:DNA binding"/>
    <property type="evidence" value="ECO:0007669"/>
    <property type="project" value="UniProtKB-KW"/>
</dbReference>
<dbReference type="EMBL" id="JAYWIO010000007">
    <property type="protein sequence ID" value="KAK7251333.1"/>
    <property type="molecule type" value="Genomic_DNA"/>
</dbReference>
<dbReference type="Gene3D" id="3.30.890.10">
    <property type="entry name" value="Methyl-cpg-binding Protein 2, Chain A"/>
    <property type="match status" value="1"/>
</dbReference>
<evidence type="ECO:0000256" key="1">
    <source>
        <dbReference type="ARBA" id="ARBA00004123"/>
    </source>
</evidence>
<gene>
    <name evidence="6" type="ORF">RIF29_34428</name>
</gene>
<keyword evidence="2" id="KW-0805">Transcription regulation</keyword>
<evidence type="ECO:0000313" key="7">
    <source>
        <dbReference type="Proteomes" id="UP001372338"/>
    </source>
</evidence>
<evidence type="ECO:0000256" key="3">
    <source>
        <dbReference type="ARBA" id="ARBA00023125"/>
    </source>
</evidence>
<proteinExistence type="predicted"/>